<evidence type="ECO:0000259" key="1">
    <source>
        <dbReference type="Pfam" id="PF14096"/>
    </source>
</evidence>
<protein>
    <submittedName>
        <fullName evidence="2">DUF4274 domain-containing protein</fullName>
    </submittedName>
</protein>
<organism evidence="2 3">
    <name type="scientific">Leptospira yasudae</name>
    <dbReference type="NCBI Taxonomy" id="2202201"/>
    <lineage>
        <taxon>Bacteria</taxon>
        <taxon>Pseudomonadati</taxon>
        <taxon>Spirochaetota</taxon>
        <taxon>Spirochaetia</taxon>
        <taxon>Leptospirales</taxon>
        <taxon>Leptospiraceae</taxon>
        <taxon>Leptospira</taxon>
    </lineage>
</organism>
<evidence type="ECO:0000313" key="3">
    <source>
        <dbReference type="Proteomes" id="UP000297613"/>
    </source>
</evidence>
<comment type="caution">
    <text evidence="2">The sequence shown here is derived from an EMBL/GenBank/DDBJ whole genome shotgun (WGS) entry which is preliminary data.</text>
</comment>
<name>A0A7I0IM85_9LEPT</name>
<dbReference type="EMBL" id="RQGM01000062">
    <property type="protein sequence ID" value="TGL81213.1"/>
    <property type="molecule type" value="Genomic_DNA"/>
</dbReference>
<dbReference type="Proteomes" id="UP000297613">
    <property type="component" value="Unassembled WGS sequence"/>
</dbReference>
<accession>A0A7I0IM85</accession>
<dbReference type="Pfam" id="PF14096">
    <property type="entry name" value="DUF4274"/>
    <property type="match status" value="1"/>
</dbReference>
<dbReference type="RefSeq" id="WP_135573261.1">
    <property type="nucleotide sequence ID" value="NZ_RQGL01000026.1"/>
</dbReference>
<evidence type="ECO:0000313" key="2">
    <source>
        <dbReference type="EMBL" id="TGL81213.1"/>
    </source>
</evidence>
<dbReference type="AlphaFoldDB" id="A0A7I0IM85"/>
<dbReference type="InterPro" id="IPR025369">
    <property type="entry name" value="DUF4274"/>
</dbReference>
<proteinExistence type="predicted"/>
<feature type="domain" description="DUF4274" evidence="1">
    <location>
        <begin position="36"/>
        <end position="112"/>
    </location>
</feature>
<gene>
    <name evidence="2" type="ORF">EHQ83_15260</name>
</gene>
<sequence>MKHLPISLDRLAFIEAYFSSSAFGPIRRKNFEELKNPFELHYALLKYDWDGGMQFVRWVAESSICDLGTGLAIYWKMNPSFYMQFENESEASLEGENVKENFIFLKELENRIFAENFQTQEIQYDPAKDETNDFAFLDEVIGAKWKVAERLKKPSKGRTFQQFESYEEIYTTEEFRSFFQKYEQEERSIYFTETSYA</sequence>
<reference evidence="2 3" key="1">
    <citation type="journal article" date="2019" name="PLoS Negl. Trop. Dis.">
        <title>Revisiting the worldwide diversity of Leptospira species in the environment.</title>
        <authorList>
            <person name="Vincent A.T."/>
            <person name="Schiettekatte O."/>
            <person name="Bourhy P."/>
            <person name="Veyrier F.J."/>
            <person name="Picardeau M."/>
        </authorList>
    </citation>
    <scope>NUCLEOTIDE SEQUENCE [LARGE SCALE GENOMIC DNA]</scope>
    <source>
        <strain evidence="2 3">201702445</strain>
    </source>
</reference>